<accession>A0A323TL72</accession>
<evidence type="ECO:0000256" key="1">
    <source>
        <dbReference type="SAM" id="Coils"/>
    </source>
</evidence>
<sequence length="387" mass="44871">MVEAQTRKVDRVGRIVIPKEIREALDFCDHKLEMEMLPNNKGIKLFKGKQGAKGGKSLDDFGRIVVPSEYREELKWDENKDISFKQADSFVVLNDNLRVCQFCGNDQHLIEIETNYLCELCLDSGNKKRSERLIAPIDKLIDDYVHRCNQSVSSHSLHQAKDLGENLKTVIESIYVPPSDNGFIESVKKANKQLEKMATQKMFKDAFHTMINQTENTQQAEIYHQMTQFADKKIKKQHDKLIEKIPKLINDDFLKDWKESKEDALASTISSIDLTKELKDEETVIQKAAENLEQIISDKDKNSLATIDAQKQLLNAEKSFVFTYNYLSEVNIDLKSYESQFNKYEKEIEDLKKEINEKFLVNEFKKRQKDLNGKKKHIKAAKKQLSK</sequence>
<dbReference type="AlphaFoldDB" id="A0A323TL72"/>
<dbReference type="Proteomes" id="UP000248214">
    <property type="component" value="Unassembled WGS sequence"/>
</dbReference>
<organism evidence="2 3">
    <name type="scientific">Salipaludibacillus keqinensis</name>
    <dbReference type="NCBI Taxonomy" id="2045207"/>
    <lineage>
        <taxon>Bacteria</taxon>
        <taxon>Bacillati</taxon>
        <taxon>Bacillota</taxon>
        <taxon>Bacilli</taxon>
        <taxon>Bacillales</taxon>
        <taxon>Bacillaceae</taxon>
    </lineage>
</organism>
<dbReference type="RefSeq" id="WP_110608318.1">
    <property type="nucleotide sequence ID" value="NZ_PDOD01000001.1"/>
</dbReference>
<reference evidence="2 3" key="1">
    <citation type="submission" date="2017-10" db="EMBL/GenBank/DDBJ databases">
        <title>Bacillus sp. nov., a halophilic bacterium isolated from a Keqin Lake.</title>
        <authorList>
            <person name="Wang H."/>
        </authorList>
    </citation>
    <scope>NUCLEOTIDE SEQUENCE [LARGE SCALE GENOMIC DNA]</scope>
    <source>
        <strain evidence="2 3">KQ-12</strain>
    </source>
</reference>
<comment type="caution">
    <text evidence="2">The sequence shown here is derived from an EMBL/GenBank/DDBJ whole genome shotgun (WGS) entry which is preliminary data.</text>
</comment>
<dbReference type="InterPro" id="IPR037914">
    <property type="entry name" value="SpoVT-AbrB_sf"/>
</dbReference>
<evidence type="ECO:0008006" key="4">
    <source>
        <dbReference type="Google" id="ProtNLM"/>
    </source>
</evidence>
<evidence type="ECO:0000313" key="2">
    <source>
        <dbReference type="EMBL" id="PYZ94684.1"/>
    </source>
</evidence>
<keyword evidence="3" id="KW-1185">Reference proteome</keyword>
<protein>
    <recommendedName>
        <fullName evidence="4">SpoVT-AbrB domain-containing protein</fullName>
    </recommendedName>
</protein>
<name>A0A323TL72_9BACI</name>
<keyword evidence="1" id="KW-0175">Coiled coil</keyword>
<feature type="coiled-coil region" evidence="1">
    <location>
        <begin position="327"/>
        <end position="361"/>
    </location>
</feature>
<dbReference type="Gene3D" id="2.10.260.10">
    <property type="match status" value="2"/>
</dbReference>
<dbReference type="EMBL" id="PDOD01000001">
    <property type="protein sequence ID" value="PYZ94684.1"/>
    <property type="molecule type" value="Genomic_DNA"/>
</dbReference>
<proteinExistence type="predicted"/>
<dbReference type="OrthoDB" id="2958798at2"/>
<evidence type="ECO:0000313" key="3">
    <source>
        <dbReference type="Proteomes" id="UP000248214"/>
    </source>
</evidence>
<gene>
    <name evidence="2" type="ORF">CR194_03900</name>
</gene>
<dbReference type="SUPFAM" id="SSF89447">
    <property type="entry name" value="AbrB/MazE/MraZ-like"/>
    <property type="match status" value="1"/>
</dbReference>